<keyword evidence="3" id="KW-1185">Reference proteome</keyword>
<dbReference type="Proteomes" id="UP001642484">
    <property type="component" value="Unassembled WGS sequence"/>
</dbReference>
<dbReference type="PROSITE" id="PS00141">
    <property type="entry name" value="ASP_PROTEASE"/>
    <property type="match status" value="1"/>
</dbReference>
<sequence>MKKEGGFVKFHTRPPLPYLHGRAGRSSACGCIVWGYESKGIRGDCGLHPWWDGNKTRADSKEDDLPFLGRLASNLVGKAFDTLGEIKRDQLKKAQGWHYLLTFWKTSVAGPEWTFWGTHLQSFFLKREACRRDGEEINDYENRFKILMRQMERALAETNSSAKMPPEVYGWFLNVFMRMSPSDANIRGKASSYKVDVLTALRLMWSSGLGRDEIRPRKTTSHAYHQDEGYAQQDADQTEETEEILELEDWCDEVTAELLADTEDNADRYPCQFQGGSPCFGSGSGGTSIGYVGWCESYDTGDQTAHPEVPMMTSCDQPEVHMETTVLGHSHDETEPHPIPEEICPDPNWVLCSEVATGQILALQSSELRGKAIVDSGASDNIVGAKTLQDLAECLEEMDFEPDQEIKVDRQIHKRFIFGNGESSSGLGLSHVNTGICGKEVTIQSHLVEGKTPFLLSSKFLYDMDVTINFRTGKALFRTLSSQQIQLERTDSNHLLIPLTAFAGHHNALEHLFVKDEDFDGDVHTLSRSDPDLPEQPASDPSVREATTGDQGTVDE</sequence>
<dbReference type="EMBL" id="CAXAMN010014758">
    <property type="protein sequence ID" value="CAK9044213.1"/>
    <property type="molecule type" value="Genomic_DNA"/>
</dbReference>
<evidence type="ECO:0008006" key="4">
    <source>
        <dbReference type="Google" id="ProtNLM"/>
    </source>
</evidence>
<organism evidence="2 3">
    <name type="scientific">Durusdinium trenchii</name>
    <dbReference type="NCBI Taxonomy" id="1381693"/>
    <lineage>
        <taxon>Eukaryota</taxon>
        <taxon>Sar</taxon>
        <taxon>Alveolata</taxon>
        <taxon>Dinophyceae</taxon>
        <taxon>Suessiales</taxon>
        <taxon>Symbiodiniaceae</taxon>
        <taxon>Durusdinium</taxon>
    </lineage>
</organism>
<comment type="caution">
    <text evidence="2">The sequence shown here is derived from an EMBL/GenBank/DDBJ whole genome shotgun (WGS) entry which is preliminary data.</text>
</comment>
<name>A0ABP0LZ60_9DINO</name>
<proteinExistence type="predicted"/>
<feature type="region of interest" description="Disordered" evidence="1">
    <location>
        <begin position="523"/>
        <end position="556"/>
    </location>
</feature>
<evidence type="ECO:0000256" key="1">
    <source>
        <dbReference type="SAM" id="MobiDB-lite"/>
    </source>
</evidence>
<reference evidence="2 3" key="1">
    <citation type="submission" date="2024-02" db="EMBL/GenBank/DDBJ databases">
        <authorList>
            <person name="Chen Y."/>
            <person name="Shah S."/>
            <person name="Dougan E. K."/>
            <person name="Thang M."/>
            <person name="Chan C."/>
        </authorList>
    </citation>
    <scope>NUCLEOTIDE SEQUENCE [LARGE SCALE GENOMIC DNA]</scope>
</reference>
<dbReference type="InterPro" id="IPR001969">
    <property type="entry name" value="Aspartic_peptidase_AS"/>
</dbReference>
<feature type="region of interest" description="Disordered" evidence="1">
    <location>
        <begin position="217"/>
        <end position="239"/>
    </location>
</feature>
<evidence type="ECO:0000313" key="3">
    <source>
        <dbReference type="Proteomes" id="UP001642484"/>
    </source>
</evidence>
<gene>
    <name evidence="2" type="ORF">CCMP2556_LOCUS23297</name>
</gene>
<evidence type="ECO:0000313" key="2">
    <source>
        <dbReference type="EMBL" id="CAK9044213.1"/>
    </source>
</evidence>
<accession>A0ABP0LZ60</accession>
<protein>
    <recommendedName>
        <fullName evidence="4">Retrotransposon gag domain-containing protein</fullName>
    </recommendedName>
</protein>